<name>A0A8E2DED9_9APHY</name>
<feature type="domain" description="Integrase zinc-binding" evidence="2">
    <location>
        <begin position="214"/>
        <end position="248"/>
    </location>
</feature>
<dbReference type="OrthoDB" id="3249394at2759"/>
<evidence type="ECO:0000256" key="1">
    <source>
        <dbReference type="SAM" id="MobiDB-lite"/>
    </source>
</evidence>
<dbReference type="Proteomes" id="UP000250043">
    <property type="component" value="Unassembled WGS sequence"/>
</dbReference>
<organism evidence="3 4">
    <name type="scientific">Obba rivulosa</name>
    <dbReference type="NCBI Taxonomy" id="1052685"/>
    <lineage>
        <taxon>Eukaryota</taxon>
        <taxon>Fungi</taxon>
        <taxon>Dikarya</taxon>
        <taxon>Basidiomycota</taxon>
        <taxon>Agaricomycotina</taxon>
        <taxon>Agaricomycetes</taxon>
        <taxon>Polyporales</taxon>
        <taxon>Gelatoporiaceae</taxon>
        <taxon>Obba</taxon>
    </lineage>
</organism>
<protein>
    <recommendedName>
        <fullName evidence="2">Integrase zinc-binding domain-containing protein</fullName>
    </recommendedName>
</protein>
<reference evidence="3 4" key="1">
    <citation type="submission" date="2016-07" db="EMBL/GenBank/DDBJ databases">
        <title>Draft genome of the white-rot fungus Obba rivulosa 3A-2.</title>
        <authorList>
            <consortium name="DOE Joint Genome Institute"/>
            <person name="Miettinen O."/>
            <person name="Riley R."/>
            <person name="Acob R."/>
            <person name="Barry K."/>
            <person name="Cullen D."/>
            <person name="De Vries R."/>
            <person name="Hainaut M."/>
            <person name="Hatakka A."/>
            <person name="Henrissat B."/>
            <person name="Hilden K."/>
            <person name="Kuo R."/>
            <person name="Labutti K."/>
            <person name="Lipzen A."/>
            <person name="Makela M.R."/>
            <person name="Sandor L."/>
            <person name="Spatafora J.W."/>
            <person name="Grigoriev I.V."/>
            <person name="Hibbett D.S."/>
        </authorList>
    </citation>
    <scope>NUCLEOTIDE SEQUENCE [LARGE SCALE GENOMIC DNA]</scope>
    <source>
        <strain evidence="3 4">3A-2</strain>
    </source>
</reference>
<dbReference type="AlphaFoldDB" id="A0A8E2DED9"/>
<feature type="region of interest" description="Disordered" evidence="1">
    <location>
        <begin position="77"/>
        <end position="101"/>
    </location>
</feature>
<sequence>MYSDDAQGTVRALSEFVQTDHDQPARLIHTAAQSISRPLFVGALATANSPPGLGRVASRKTPRVHLIVRDPSSGAVISSGGRVASEDTGVPAHTTTPGTTPVTVPLIDSEVALSVDQEVSSATDKEWPAIHTPEEELEAVATPQLVPLIALGNPGLDLPSGIQGKYGMDPFFKLILDNPSHYKNFECRDGLVYLKDLERRILCIPDVLIGSRRAREIVISHAHSILAHLGAKKTLYYLKDNVWWKDMVA</sequence>
<keyword evidence="4" id="KW-1185">Reference proteome</keyword>
<evidence type="ECO:0000259" key="2">
    <source>
        <dbReference type="Pfam" id="PF17921"/>
    </source>
</evidence>
<feature type="non-terminal residue" evidence="3">
    <location>
        <position position="249"/>
    </location>
</feature>
<feature type="compositionally biased region" description="Low complexity" evidence="1">
    <location>
        <begin position="88"/>
        <end position="101"/>
    </location>
</feature>
<dbReference type="Pfam" id="PF17921">
    <property type="entry name" value="Integrase_H2C2"/>
    <property type="match status" value="1"/>
</dbReference>
<dbReference type="EMBL" id="KV722975">
    <property type="protein sequence ID" value="OCH83577.1"/>
    <property type="molecule type" value="Genomic_DNA"/>
</dbReference>
<evidence type="ECO:0000313" key="3">
    <source>
        <dbReference type="EMBL" id="OCH83577.1"/>
    </source>
</evidence>
<dbReference type="InterPro" id="IPR041588">
    <property type="entry name" value="Integrase_H2C2"/>
</dbReference>
<accession>A0A8E2DED9</accession>
<dbReference type="Gene3D" id="1.10.340.70">
    <property type="match status" value="1"/>
</dbReference>
<proteinExistence type="predicted"/>
<gene>
    <name evidence="3" type="ORF">OBBRIDRAFT_875163</name>
</gene>
<evidence type="ECO:0000313" key="4">
    <source>
        <dbReference type="Proteomes" id="UP000250043"/>
    </source>
</evidence>